<feature type="transmembrane region" description="Helical" evidence="1">
    <location>
        <begin position="392"/>
        <end position="418"/>
    </location>
</feature>
<keyword evidence="1" id="KW-1133">Transmembrane helix</keyword>
<dbReference type="KEGG" id="pda:103705760"/>
<sequence>MDLPRFSCPENSFLYNSTLCGCNPGYYKEEGGKGCVLFEMEDGDWAVRMTGVAGAAGPASFLADLLPLDDVRRMVRSEAALLKAVIVTVVFWLAFCAAVRLGRVDGGRTVWFRVRWRISRLDLRFATKHHLDDQMVVRKRKTELGGMFSIASWIFFIGLLSTLLYQVIAKRSIEVRRVRPTNAPDLLLFVNDMEFNITTISSMSCSQLRGLDTLVVGAPGFIGYKVLPLSTYVNYSCYNTSRGPTISLKCNSCQVPRQDHYISWQFVDLPNDPAAAVGFHFNFSAKSHGDDKHASFVSGTLKYASYSNDTPVTFRGRDLNILKIHLFLEKFIYLHDLRLILPLFHDFLPGSSSSEASDLQASLQSSKDGLVNTTLYISYLSDYIVEIDKENVLGIVGFLADVGGLYVISLAIFLYFLLQCESRIKKLQNEDSVMRDVRCKRRAQKHWNKLRKYVMYTWGHSNLNMRSGSSTQHGSSMIDSFRGIGSPHRKKQTSGRDSAYLDKMGNIPDEMNILPESVFTGRNKSRLASRSVKFDEILPCSEGEHEMVGIKEDEKKQQSTSLCMGNQPELNLHKDKKLSYSCPGGTTFSACEVFRCYFSFIGQT</sequence>
<organism evidence="2 3">
    <name type="scientific">Phoenix dactylifera</name>
    <name type="common">Date palm</name>
    <dbReference type="NCBI Taxonomy" id="42345"/>
    <lineage>
        <taxon>Eukaryota</taxon>
        <taxon>Viridiplantae</taxon>
        <taxon>Streptophyta</taxon>
        <taxon>Embryophyta</taxon>
        <taxon>Tracheophyta</taxon>
        <taxon>Spermatophyta</taxon>
        <taxon>Magnoliopsida</taxon>
        <taxon>Liliopsida</taxon>
        <taxon>Arecaceae</taxon>
        <taxon>Coryphoideae</taxon>
        <taxon>Phoeniceae</taxon>
        <taxon>Phoenix</taxon>
    </lineage>
</organism>
<dbReference type="PROSITE" id="PS51257">
    <property type="entry name" value="PROKAR_LIPOPROTEIN"/>
    <property type="match status" value="1"/>
</dbReference>
<name>A0A8B8J448_PHODC</name>
<reference evidence="2" key="1">
    <citation type="journal article" date="2019" name="Nat. Commun.">
        <title>Genome-wide association mapping of date palm fruit traits.</title>
        <authorList>
            <person name="Hazzouri K.M."/>
            <person name="Gros-Balthazard M."/>
            <person name="Flowers J.M."/>
            <person name="Copetti D."/>
            <person name="Lemansour A."/>
            <person name="Lebrun M."/>
            <person name="Masmoudi K."/>
            <person name="Ferrand S."/>
            <person name="Dhar M.I."/>
            <person name="Fresquez Z.A."/>
            <person name="Rosas U."/>
            <person name="Zhang J."/>
            <person name="Talag J."/>
            <person name="Lee S."/>
            <person name="Kudrna D."/>
            <person name="Powell R.F."/>
            <person name="Leitch I.J."/>
            <person name="Krueger R.R."/>
            <person name="Wing R.A."/>
            <person name="Amiri K.M.A."/>
            <person name="Purugganan M.D."/>
        </authorList>
    </citation>
    <scope>NUCLEOTIDE SEQUENCE [LARGE SCALE GENOMIC DNA]</scope>
    <source>
        <strain evidence="2">cv. Khalas</strain>
    </source>
</reference>
<keyword evidence="1" id="KW-0472">Membrane</keyword>
<feature type="transmembrane region" description="Helical" evidence="1">
    <location>
        <begin position="80"/>
        <end position="101"/>
    </location>
</feature>
<dbReference type="RefSeq" id="XP_026659932.2">
    <property type="nucleotide sequence ID" value="XM_026804131.2"/>
</dbReference>
<keyword evidence="1" id="KW-0812">Transmembrane</keyword>
<protein>
    <submittedName>
        <fullName evidence="3">Uncharacterized protein LOC103705760 isoform X1</fullName>
    </submittedName>
</protein>
<keyword evidence="2" id="KW-1185">Reference proteome</keyword>
<accession>A0A8B8J448</accession>
<feature type="transmembrane region" description="Helical" evidence="1">
    <location>
        <begin position="150"/>
        <end position="169"/>
    </location>
</feature>
<dbReference type="Proteomes" id="UP000228380">
    <property type="component" value="Chromosome 9"/>
</dbReference>
<proteinExistence type="predicted"/>
<dbReference type="GeneID" id="103705760"/>
<evidence type="ECO:0000256" key="1">
    <source>
        <dbReference type="SAM" id="Phobius"/>
    </source>
</evidence>
<dbReference type="PANTHER" id="PTHR37254">
    <property type="entry name" value="OS01G0100500 PROTEIN"/>
    <property type="match status" value="1"/>
</dbReference>
<dbReference type="AlphaFoldDB" id="A0A8B8J448"/>
<evidence type="ECO:0000313" key="3">
    <source>
        <dbReference type="RefSeq" id="XP_026659932.2"/>
    </source>
</evidence>
<dbReference type="OrthoDB" id="756237at2759"/>
<reference evidence="3" key="2">
    <citation type="submission" date="2025-08" db="UniProtKB">
        <authorList>
            <consortium name="RefSeq"/>
        </authorList>
    </citation>
    <scope>IDENTIFICATION</scope>
    <source>
        <tissue evidence="3">Young leaves</tissue>
    </source>
</reference>
<gene>
    <name evidence="3" type="primary">LOC103705760</name>
</gene>
<evidence type="ECO:0000313" key="2">
    <source>
        <dbReference type="Proteomes" id="UP000228380"/>
    </source>
</evidence>
<dbReference type="PANTHER" id="PTHR37254:SF1">
    <property type="entry name" value="OS01G0100500 PROTEIN"/>
    <property type="match status" value="1"/>
</dbReference>